<evidence type="ECO:0000259" key="5">
    <source>
        <dbReference type="PROSITE" id="PS51898"/>
    </source>
</evidence>
<evidence type="ECO:0000259" key="6">
    <source>
        <dbReference type="PROSITE" id="PS51900"/>
    </source>
</evidence>
<name>A0ABS6EMK9_9CLOT</name>
<dbReference type="PROSITE" id="PS51898">
    <property type="entry name" value="TYR_RECOMBINASE"/>
    <property type="match status" value="1"/>
</dbReference>
<dbReference type="Pfam" id="PF00589">
    <property type="entry name" value="Phage_integrase"/>
    <property type="match status" value="1"/>
</dbReference>
<evidence type="ECO:0000256" key="1">
    <source>
        <dbReference type="ARBA" id="ARBA00003283"/>
    </source>
</evidence>
<evidence type="ECO:0000313" key="8">
    <source>
        <dbReference type="Proteomes" id="UP000726170"/>
    </source>
</evidence>
<dbReference type="CDD" id="cd00397">
    <property type="entry name" value="DNA_BRE_C"/>
    <property type="match status" value="1"/>
</dbReference>
<organism evidence="7 8">
    <name type="scientific">Clostridium mobile</name>
    <dbReference type="NCBI Taxonomy" id="2841512"/>
    <lineage>
        <taxon>Bacteria</taxon>
        <taxon>Bacillati</taxon>
        <taxon>Bacillota</taxon>
        <taxon>Clostridia</taxon>
        <taxon>Eubacteriales</taxon>
        <taxon>Clostridiaceae</taxon>
        <taxon>Clostridium</taxon>
    </lineage>
</organism>
<proteinExistence type="inferred from homology"/>
<accession>A0ABS6EMK9</accession>
<dbReference type="PANTHER" id="PTHR30349">
    <property type="entry name" value="PHAGE INTEGRASE-RELATED"/>
    <property type="match status" value="1"/>
</dbReference>
<comment type="caution">
    <text evidence="7">The sequence shown here is derived from an EMBL/GenBank/DDBJ whole genome shotgun (WGS) entry which is preliminary data.</text>
</comment>
<protein>
    <submittedName>
        <fullName evidence="7">Tyrosine-type recombinase/integrase</fullName>
    </submittedName>
</protein>
<reference evidence="7 8" key="1">
    <citation type="submission" date="2021-06" db="EMBL/GenBank/DDBJ databases">
        <authorList>
            <person name="Sun Q."/>
            <person name="Li D."/>
        </authorList>
    </citation>
    <scope>NUCLEOTIDE SEQUENCE [LARGE SCALE GENOMIC DNA]</scope>
    <source>
        <strain evidence="7 8">MSJ-11</strain>
    </source>
</reference>
<dbReference type="PROSITE" id="PS51900">
    <property type="entry name" value="CB"/>
    <property type="match status" value="1"/>
</dbReference>
<gene>
    <name evidence="7" type="ORF">KQI86_16850</name>
</gene>
<comment type="similarity">
    <text evidence="2">Belongs to the 'phage' integrase family.</text>
</comment>
<comment type="function">
    <text evidence="1">Site-specific tyrosine recombinase, which acts by catalyzing the cutting and rejoining of the recombining DNA molecules.</text>
</comment>
<dbReference type="InterPro" id="IPR050090">
    <property type="entry name" value="Tyrosine_recombinase_XerCD"/>
</dbReference>
<keyword evidence="8" id="KW-1185">Reference proteome</keyword>
<dbReference type="EMBL" id="JAHLQF010000004">
    <property type="protein sequence ID" value="MBU5485992.1"/>
    <property type="molecule type" value="Genomic_DNA"/>
</dbReference>
<feature type="domain" description="Core-binding (CB)" evidence="6">
    <location>
        <begin position="15"/>
        <end position="96"/>
    </location>
</feature>
<dbReference type="InterPro" id="IPR004107">
    <property type="entry name" value="Integrase_SAM-like_N"/>
</dbReference>
<dbReference type="Pfam" id="PF13495">
    <property type="entry name" value="Phage_int_SAM_4"/>
    <property type="match status" value="1"/>
</dbReference>
<evidence type="ECO:0000256" key="4">
    <source>
        <dbReference type="PROSITE-ProRule" id="PRU01248"/>
    </source>
</evidence>
<evidence type="ECO:0000313" key="7">
    <source>
        <dbReference type="EMBL" id="MBU5485992.1"/>
    </source>
</evidence>
<evidence type="ECO:0000256" key="3">
    <source>
        <dbReference type="ARBA" id="ARBA00023125"/>
    </source>
</evidence>
<dbReference type="RefSeq" id="WP_216440586.1">
    <property type="nucleotide sequence ID" value="NZ_JAHLQF010000004.1"/>
</dbReference>
<feature type="domain" description="Tyr recombinase" evidence="5">
    <location>
        <begin position="115"/>
        <end position="294"/>
    </location>
</feature>
<sequence length="316" mass="36935">MSRKWMSTKVMDNTKKISTALEEFAEKMKLENKSKYTIYTYKEIINRFIKVIGDKEISKVNSKDIDKLVKYLSPTNRNTSINTNLIHINVFINNFAKSRSYNKGFKIQRLKAEQCKKEVYSKEEIVRLLTPNPKETFMQMQMRVIIATFCSTALRVSELISLQVKDVDIKEGIIYTRHTKTNKPRITPISKSLSPLMQEWLQKRQYLTEEDTLFCNVFGEPLKRSVLQTGYYRYAKRKGLEQTGLHKFRRTFITHSVNNNIDIIRLARITGHTQLKTLSEYYVSSKKEVKKLADKVSILEDLEKPRKAIKKDGGGR</sequence>
<keyword evidence="3 4" id="KW-0238">DNA-binding</keyword>
<evidence type="ECO:0000256" key="2">
    <source>
        <dbReference type="ARBA" id="ARBA00008857"/>
    </source>
</evidence>
<dbReference type="InterPro" id="IPR044068">
    <property type="entry name" value="CB"/>
</dbReference>
<dbReference type="InterPro" id="IPR002104">
    <property type="entry name" value="Integrase_catalytic"/>
</dbReference>
<dbReference type="Proteomes" id="UP000726170">
    <property type="component" value="Unassembled WGS sequence"/>
</dbReference>
<dbReference type="PANTHER" id="PTHR30349:SF41">
    <property type="entry name" value="INTEGRASE_RECOMBINASE PROTEIN MJ0367-RELATED"/>
    <property type="match status" value="1"/>
</dbReference>